<name>A0A6G1IAF7_9PEZI</name>
<keyword evidence="5" id="KW-0521">NADP</keyword>
<organism evidence="8 9">
    <name type="scientific">Trichodelitschia bisporula</name>
    <dbReference type="NCBI Taxonomy" id="703511"/>
    <lineage>
        <taxon>Eukaryota</taxon>
        <taxon>Fungi</taxon>
        <taxon>Dikarya</taxon>
        <taxon>Ascomycota</taxon>
        <taxon>Pezizomycotina</taxon>
        <taxon>Dothideomycetes</taxon>
        <taxon>Dothideomycetes incertae sedis</taxon>
        <taxon>Phaeotrichales</taxon>
        <taxon>Phaeotrichaceae</taxon>
        <taxon>Trichodelitschia</taxon>
    </lineage>
</organism>
<evidence type="ECO:0000256" key="2">
    <source>
        <dbReference type="ARBA" id="ARBA00009183"/>
    </source>
</evidence>
<accession>A0A6G1IAF7</accession>
<evidence type="ECO:0000256" key="3">
    <source>
        <dbReference type="ARBA" id="ARBA00022630"/>
    </source>
</evidence>
<dbReference type="OrthoDB" id="66881at2759"/>
<dbReference type="PRINTS" id="PR00370">
    <property type="entry name" value="FMOXYGENASE"/>
</dbReference>
<dbReference type="InterPro" id="IPR000960">
    <property type="entry name" value="Flavin_mOase"/>
</dbReference>
<dbReference type="GO" id="GO:0050660">
    <property type="term" value="F:flavin adenine dinucleotide binding"/>
    <property type="evidence" value="ECO:0007669"/>
    <property type="project" value="InterPro"/>
</dbReference>
<evidence type="ECO:0000256" key="5">
    <source>
        <dbReference type="ARBA" id="ARBA00022857"/>
    </source>
</evidence>
<keyword evidence="4" id="KW-0274">FAD</keyword>
<evidence type="ECO:0000256" key="1">
    <source>
        <dbReference type="ARBA" id="ARBA00001974"/>
    </source>
</evidence>
<dbReference type="InterPro" id="IPR036188">
    <property type="entry name" value="FAD/NAD-bd_sf"/>
</dbReference>
<keyword evidence="6" id="KW-0560">Oxidoreductase</keyword>
<keyword evidence="3" id="KW-0285">Flavoprotein</keyword>
<reference evidence="8" key="1">
    <citation type="journal article" date="2020" name="Stud. Mycol.">
        <title>101 Dothideomycetes genomes: a test case for predicting lifestyles and emergence of pathogens.</title>
        <authorList>
            <person name="Haridas S."/>
            <person name="Albert R."/>
            <person name="Binder M."/>
            <person name="Bloem J."/>
            <person name="Labutti K."/>
            <person name="Salamov A."/>
            <person name="Andreopoulos B."/>
            <person name="Baker S."/>
            <person name="Barry K."/>
            <person name="Bills G."/>
            <person name="Bluhm B."/>
            <person name="Cannon C."/>
            <person name="Castanera R."/>
            <person name="Culley D."/>
            <person name="Daum C."/>
            <person name="Ezra D."/>
            <person name="Gonzalez J."/>
            <person name="Henrissat B."/>
            <person name="Kuo A."/>
            <person name="Liang C."/>
            <person name="Lipzen A."/>
            <person name="Lutzoni F."/>
            <person name="Magnuson J."/>
            <person name="Mondo S."/>
            <person name="Nolan M."/>
            <person name="Ohm R."/>
            <person name="Pangilinan J."/>
            <person name="Park H.-J."/>
            <person name="Ramirez L."/>
            <person name="Alfaro M."/>
            <person name="Sun H."/>
            <person name="Tritt A."/>
            <person name="Yoshinaga Y."/>
            <person name="Zwiers L.-H."/>
            <person name="Turgeon B."/>
            <person name="Goodwin S."/>
            <person name="Spatafora J."/>
            <person name="Crous P."/>
            <person name="Grigoriev I."/>
        </authorList>
    </citation>
    <scope>NUCLEOTIDE SEQUENCE</scope>
    <source>
        <strain evidence="8">CBS 262.69</strain>
    </source>
</reference>
<dbReference type="InterPro" id="IPR050346">
    <property type="entry name" value="FMO-like"/>
</dbReference>
<dbReference type="Proteomes" id="UP000799640">
    <property type="component" value="Unassembled WGS sequence"/>
</dbReference>
<dbReference type="PANTHER" id="PTHR23023">
    <property type="entry name" value="DIMETHYLANILINE MONOOXYGENASE"/>
    <property type="match status" value="1"/>
</dbReference>
<dbReference type="EMBL" id="ML996687">
    <property type="protein sequence ID" value="KAF2405164.1"/>
    <property type="molecule type" value="Genomic_DNA"/>
</dbReference>
<comment type="cofactor">
    <cofactor evidence="1">
        <name>FAD</name>
        <dbReference type="ChEBI" id="CHEBI:57692"/>
    </cofactor>
</comment>
<dbReference type="FunFam" id="3.50.50.60:FF:000138">
    <property type="entry name" value="Flavin-containing monooxygenase"/>
    <property type="match status" value="1"/>
</dbReference>
<dbReference type="InterPro" id="IPR020946">
    <property type="entry name" value="Flavin_mOase-like"/>
</dbReference>
<keyword evidence="9" id="KW-1185">Reference proteome</keyword>
<gene>
    <name evidence="8" type="ORF">EJ06DRAFT_485692</name>
</gene>
<dbReference type="GO" id="GO:0050661">
    <property type="term" value="F:NADP binding"/>
    <property type="evidence" value="ECO:0007669"/>
    <property type="project" value="InterPro"/>
</dbReference>
<keyword evidence="7 8" id="KW-0503">Monooxygenase</keyword>
<evidence type="ECO:0000313" key="8">
    <source>
        <dbReference type="EMBL" id="KAF2405164.1"/>
    </source>
</evidence>
<protein>
    <submittedName>
        <fullName evidence="8">Flavin-containing monooxygenase</fullName>
    </submittedName>
</protein>
<dbReference type="SUPFAM" id="SSF51905">
    <property type="entry name" value="FAD/NAD(P)-binding domain"/>
    <property type="match status" value="2"/>
</dbReference>
<evidence type="ECO:0000256" key="7">
    <source>
        <dbReference type="ARBA" id="ARBA00023033"/>
    </source>
</evidence>
<proteinExistence type="inferred from homology"/>
<dbReference type="GO" id="GO:0004499">
    <property type="term" value="F:N,N-dimethylaniline monooxygenase activity"/>
    <property type="evidence" value="ECO:0007669"/>
    <property type="project" value="InterPro"/>
</dbReference>
<dbReference type="Pfam" id="PF13450">
    <property type="entry name" value="NAD_binding_8"/>
    <property type="match status" value="1"/>
</dbReference>
<evidence type="ECO:0000256" key="6">
    <source>
        <dbReference type="ARBA" id="ARBA00023002"/>
    </source>
</evidence>
<evidence type="ECO:0000256" key="4">
    <source>
        <dbReference type="ARBA" id="ARBA00022827"/>
    </source>
</evidence>
<dbReference type="Gene3D" id="3.50.50.60">
    <property type="entry name" value="FAD/NAD(P)-binding domain"/>
    <property type="match status" value="2"/>
</dbReference>
<comment type="similarity">
    <text evidence="2">Belongs to the FMO family.</text>
</comment>
<dbReference type="Pfam" id="PF00743">
    <property type="entry name" value="FMO-like"/>
    <property type="match status" value="2"/>
</dbReference>
<dbReference type="AlphaFoldDB" id="A0A6G1IAF7"/>
<evidence type="ECO:0000313" key="9">
    <source>
        <dbReference type="Proteomes" id="UP000799640"/>
    </source>
</evidence>
<sequence length="525" mass="58225">MATRSSQLISKDEILSQRLHFDVHKVAIIGAGPAGLAAAKYLKNEGAFQTIDVFEQRDDIGGVWGYTPESSGDHLFSVPQTDAHLGPEQPVWRTKHPINGQAADRLKQPVFLSPVYDLLETNIPRCLMGFSDLNFADDIPLFPKHSQVQSYLQNYAGDIRSLIKFRRQVLDVRPLHGASSDPTLIHAQWRVDSLDLDLGRNQTSIYDAVIVASGHYSVPYVPDIPGVRAWAERYPGAISHSKYYRRPEEFMGKRIVVVGSSASGLDIASQLAAVCQGTLFVAERSHSSLEAGFASNSVIQLVPEISKFIPENQSVLFANGSEAQVDHVLFCTGYLYSMPFLDKLKPPPISDGLRVKHTCLHLIYTPAPTLAFLALPQKVIPFPLSEAQAAVLARLYSGRLSLPSVEELESWEAAHIAQSSNGRSFHRLNFPKDAQYINMLYDWAASAEPREGLDHGGRGKLPKKWGEKEFWVRERFPAIRKAFLEHRKTFGCSPTSLVEIGFIFEGDHIADPSASETRPNDEGAL</sequence>